<dbReference type="PANTHER" id="PTHR34129">
    <property type="entry name" value="BLR1139 PROTEIN"/>
    <property type="match status" value="1"/>
</dbReference>
<evidence type="ECO:0000313" key="2">
    <source>
        <dbReference type="EMBL" id="OYX55601.1"/>
    </source>
</evidence>
<organism evidence="2 3">
    <name type="scientific">Brevundimonas subvibrioides</name>
    <dbReference type="NCBI Taxonomy" id="74313"/>
    <lineage>
        <taxon>Bacteria</taxon>
        <taxon>Pseudomonadati</taxon>
        <taxon>Pseudomonadota</taxon>
        <taxon>Alphaproteobacteria</taxon>
        <taxon>Caulobacterales</taxon>
        <taxon>Caulobacteraceae</taxon>
        <taxon>Brevundimonas</taxon>
    </lineage>
</organism>
<dbReference type="EMBL" id="NCEQ01000013">
    <property type="protein sequence ID" value="OYX55601.1"/>
    <property type="molecule type" value="Genomic_DNA"/>
</dbReference>
<accession>A0A258HF37</accession>
<evidence type="ECO:0000256" key="1">
    <source>
        <dbReference type="SAM" id="MobiDB-lite"/>
    </source>
</evidence>
<protein>
    <recommendedName>
        <fullName evidence="4">Dihydroorotate dehydrogenase</fullName>
    </recommendedName>
</protein>
<gene>
    <name evidence="2" type="ORF">B7Y86_13170</name>
</gene>
<dbReference type="AlphaFoldDB" id="A0A258HF37"/>
<evidence type="ECO:0008006" key="4">
    <source>
        <dbReference type="Google" id="ProtNLM"/>
    </source>
</evidence>
<dbReference type="Gene3D" id="3.20.170.20">
    <property type="entry name" value="Protein of unknown function DUF952"/>
    <property type="match status" value="1"/>
</dbReference>
<comment type="caution">
    <text evidence="2">The sequence shown here is derived from an EMBL/GenBank/DDBJ whole genome shotgun (WGS) entry which is preliminary data.</text>
</comment>
<proteinExistence type="predicted"/>
<feature type="region of interest" description="Disordered" evidence="1">
    <location>
        <begin position="101"/>
        <end position="144"/>
    </location>
</feature>
<evidence type="ECO:0000313" key="3">
    <source>
        <dbReference type="Proteomes" id="UP000216147"/>
    </source>
</evidence>
<dbReference type="SUPFAM" id="SSF56399">
    <property type="entry name" value="ADP-ribosylation"/>
    <property type="match status" value="1"/>
</dbReference>
<reference evidence="2 3" key="1">
    <citation type="submission" date="2017-03" db="EMBL/GenBank/DDBJ databases">
        <title>Lifting the veil on microbial sulfur biogeochemistry in mining wastewaters.</title>
        <authorList>
            <person name="Kantor R.S."/>
            <person name="Colenbrander Nelson T."/>
            <person name="Marshall S."/>
            <person name="Bennett D."/>
            <person name="Apte S."/>
            <person name="Camacho D."/>
            <person name="Thomas B.C."/>
            <person name="Warren L.A."/>
            <person name="Banfield J.F."/>
        </authorList>
    </citation>
    <scope>NUCLEOTIDE SEQUENCE [LARGE SCALE GENOMIC DNA]</scope>
    <source>
        <strain evidence="2">32-68-21</strain>
    </source>
</reference>
<dbReference type="Pfam" id="PF06108">
    <property type="entry name" value="DUF952"/>
    <property type="match status" value="1"/>
</dbReference>
<feature type="compositionally biased region" description="Gly residues" evidence="1">
    <location>
        <begin position="105"/>
        <end position="117"/>
    </location>
</feature>
<dbReference type="Proteomes" id="UP000216147">
    <property type="component" value="Unassembled WGS sequence"/>
</dbReference>
<dbReference type="PANTHER" id="PTHR34129:SF1">
    <property type="entry name" value="DUF952 DOMAIN-CONTAINING PROTEIN"/>
    <property type="match status" value="1"/>
</dbReference>
<dbReference type="InterPro" id="IPR009297">
    <property type="entry name" value="DUF952"/>
</dbReference>
<name>A0A258HF37_9CAUL</name>
<sequence>MTETVAYKIIDAAEWREAVAEGVYAGSAFDLADGYIHLSTADQLDETARKHYAGRENLVLLTVDLTALDDTTVWEASRGGALFPHIYGLLPVKAVTETVAYSSPIGGGGPRNGGGGQPRTPNPDRAPSVTAQRSAAPPPPTGEE</sequence>